<name>A0A1V1P1A1_9BACT</name>
<dbReference type="InterPro" id="IPR051396">
    <property type="entry name" value="Bact_Antivir_Def_Nuclease"/>
</dbReference>
<comment type="caution">
    <text evidence="2">The sequence shown here is derived from an EMBL/GenBank/DDBJ whole genome shotgun (WGS) entry which is preliminary data.</text>
</comment>
<sequence length="382" mass="44678">MRISKIKYFDQIRRWHLNTMTFKKLTLLVGASGVGKTQILKSILNLRNISKGSSINGLKWEIEFFILDDIYIWQGEFEKIQQENNIILMDFFENKNDDAKKDIPKILCEKVYKNKSEIIRRDIDKILFNNVKTVKLPQEKSVINLLKEEDEISIIYKNFQKIAFHDHSEASSHRISHSDVNLKVEKYKTIEDIQESDESVRTKLYLTFYKSKTIFNLIKDKFIDVFPYVENIKIEPLFSKKIPLFLQDIPFIQIKEKGIDHWIDEKQVSSGMLRTLLHISELYLGSNGTVILVDEFENSLGVNCIDEMTNELIINKRDLQFIITSHHPYIINNISYANWKIVTRKAGNVSSRDATDFNLGKSKHEAFTQLINLDEYSEGVEV</sequence>
<accession>A0A1V1P1A1</accession>
<evidence type="ECO:0000313" key="3">
    <source>
        <dbReference type="Proteomes" id="UP000189670"/>
    </source>
</evidence>
<dbReference type="Pfam" id="PF13304">
    <property type="entry name" value="AAA_21"/>
    <property type="match status" value="1"/>
</dbReference>
<evidence type="ECO:0000313" key="2">
    <source>
        <dbReference type="EMBL" id="ETR68583.1"/>
    </source>
</evidence>
<reference evidence="3" key="1">
    <citation type="submission" date="2012-11" db="EMBL/GenBank/DDBJ databases">
        <authorList>
            <person name="Lucero-Rivera Y.E."/>
            <person name="Tovar-Ramirez D."/>
        </authorList>
    </citation>
    <scope>NUCLEOTIDE SEQUENCE [LARGE SCALE GENOMIC DNA]</scope>
    <source>
        <strain evidence="3">Araruama</strain>
    </source>
</reference>
<dbReference type="InterPro" id="IPR027417">
    <property type="entry name" value="P-loop_NTPase"/>
</dbReference>
<evidence type="ECO:0000259" key="1">
    <source>
        <dbReference type="Pfam" id="PF13304"/>
    </source>
</evidence>
<dbReference type="PANTHER" id="PTHR43581:SF4">
    <property type="entry name" value="ATP_GTP PHOSPHATASE"/>
    <property type="match status" value="1"/>
</dbReference>
<protein>
    <recommendedName>
        <fullName evidence="1">ATPase AAA-type core domain-containing protein</fullName>
    </recommendedName>
</protein>
<proteinExistence type="predicted"/>
<dbReference type="InterPro" id="IPR003959">
    <property type="entry name" value="ATPase_AAA_core"/>
</dbReference>
<dbReference type="Proteomes" id="UP000189670">
    <property type="component" value="Unassembled WGS sequence"/>
</dbReference>
<dbReference type="EMBL" id="ATBP01000902">
    <property type="protein sequence ID" value="ETR68583.1"/>
    <property type="molecule type" value="Genomic_DNA"/>
</dbReference>
<dbReference type="AlphaFoldDB" id="A0A1V1P1A1"/>
<feature type="domain" description="ATPase AAA-type core" evidence="1">
    <location>
        <begin position="25"/>
        <end position="332"/>
    </location>
</feature>
<organism evidence="2 3">
    <name type="scientific">Candidatus Magnetoglobus multicellularis str. Araruama</name>
    <dbReference type="NCBI Taxonomy" id="890399"/>
    <lineage>
        <taxon>Bacteria</taxon>
        <taxon>Pseudomonadati</taxon>
        <taxon>Thermodesulfobacteriota</taxon>
        <taxon>Desulfobacteria</taxon>
        <taxon>Desulfobacterales</taxon>
        <taxon>Desulfobacteraceae</taxon>
        <taxon>Candidatus Magnetoglobus</taxon>
    </lineage>
</organism>
<dbReference type="GO" id="GO:0016887">
    <property type="term" value="F:ATP hydrolysis activity"/>
    <property type="evidence" value="ECO:0007669"/>
    <property type="project" value="InterPro"/>
</dbReference>
<dbReference type="SUPFAM" id="SSF52540">
    <property type="entry name" value="P-loop containing nucleoside triphosphate hydrolases"/>
    <property type="match status" value="1"/>
</dbReference>
<gene>
    <name evidence="2" type="ORF">OMM_04481</name>
</gene>
<dbReference type="GO" id="GO:0005524">
    <property type="term" value="F:ATP binding"/>
    <property type="evidence" value="ECO:0007669"/>
    <property type="project" value="InterPro"/>
</dbReference>
<dbReference type="Gene3D" id="3.40.50.300">
    <property type="entry name" value="P-loop containing nucleotide triphosphate hydrolases"/>
    <property type="match status" value="1"/>
</dbReference>
<dbReference type="PANTHER" id="PTHR43581">
    <property type="entry name" value="ATP/GTP PHOSPHATASE"/>
    <property type="match status" value="1"/>
</dbReference>